<keyword evidence="5" id="KW-0378">Hydrolase</keyword>
<evidence type="ECO:0000256" key="2">
    <source>
        <dbReference type="ARBA" id="ARBA00007951"/>
    </source>
</evidence>
<gene>
    <name evidence="8" type="ORF">ACFFIA_28635</name>
</gene>
<sequence>MFERDIPSWYLDAKFGIFIHWGAYSVPAWAVPIGELGAVDHDEFMVHSPYAEWYANTTRIAGSPAAQHHARTYGGAPYESFLDAWRAERFDPAGWASFFAGVGARYVVLVAKHHDGICLWDAPESGTYNTVHRGPRRDLVAEVAESVRANRMRFGTYYSGGLDWHKTDLPPISRAAHLSTHRPVDPGYAAYAQRHVEDLVHRFRPDVLWNDINWPDAGKAGLVEVFRRYYDTVPDGVVNDRWEAGWSDFLTSEYSALTDREDTGRPWEHIRGIGLSFGYNAVETAEHYLTGAQLVHRLVDVVTRGGNLLLNVGPCADGTLPELQCRPLRGLGRWLSVNGESIFDSRPWPGPRRPGVLGWTATDTHVFAHVDATAVTLPYADAGTVELLGYGPLATERAPDGLLCALPAGVSTEYPSVLRLSKPREGGPAR</sequence>
<evidence type="ECO:0000256" key="5">
    <source>
        <dbReference type="ARBA" id="ARBA00022801"/>
    </source>
</evidence>
<dbReference type="SUPFAM" id="SSF51445">
    <property type="entry name" value="(Trans)glycosidases"/>
    <property type="match status" value="1"/>
</dbReference>
<dbReference type="EC" id="3.2.1.51" evidence="3"/>
<dbReference type="PANTHER" id="PTHR10030:SF37">
    <property type="entry name" value="ALPHA-L-FUCOSIDASE-RELATED"/>
    <property type="match status" value="1"/>
</dbReference>
<keyword evidence="4" id="KW-0732">Signal</keyword>
<evidence type="ECO:0000256" key="3">
    <source>
        <dbReference type="ARBA" id="ARBA00012662"/>
    </source>
</evidence>
<dbReference type="SMART" id="SM00812">
    <property type="entry name" value="Alpha_L_fucos"/>
    <property type="match status" value="1"/>
</dbReference>
<accession>A0ABV6MA82</accession>
<protein>
    <recommendedName>
        <fullName evidence="3">alpha-L-fucosidase</fullName>
        <ecNumber evidence="3">3.2.1.51</ecNumber>
    </recommendedName>
</protein>
<evidence type="ECO:0000256" key="1">
    <source>
        <dbReference type="ARBA" id="ARBA00004071"/>
    </source>
</evidence>
<keyword evidence="6" id="KW-0326">Glycosidase</keyword>
<evidence type="ECO:0000313" key="8">
    <source>
        <dbReference type="EMBL" id="MFC0531620.1"/>
    </source>
</evidence>
<name>A0ABV6MA82_9ACTN</name>
<evidence type="ECO:0000259" key="7">
    <source>
        <dbReference type="Pfam" id="PF01120"/>
    </source>
</evidence>
<evidence type="ECO:0000256" key="4">
    <source>
        <dbReference type="ARBA" id="ARBA00022729"/>
    </source>
</evidence>
<dbReference type="RefSeq" id="WP_377256343.1">
    <property type="nucleotide sequence ID" value="NZ_JBHLUH010000060.1"/>
</dbReference>
<evidence type="ECO:0000313" key="9">
    <source>
        <dbReference type="Proteomes" id="UP001589867"/>
    </source>
</evidence>
<comment type="function">
    <text evidence="1">Alpha-L-fucosidase is responsible for hydrolyzing the alpha-1,6-linked fucose joined to the reducing-end N-acetylglucosamine of the carbohydrate moieties of glycoproteins.</text>
</comment>
<evidence type="ECO:0000256" key="6">
    <source>
        <dbReference type="ARBA" id="ARBA00023295"/>
    </source>
</evidence>
<organism evidence="8 9">
    <name type="scientific">Phytohabitans kaempferiae</name>
    <dbReference type="NCBI Taxonomy" id="1620943"/>
    <lineage>
        <taxon>Bacteria</taxon>
        <taxon>Bacillati</taxon>
        <taxon>Actinomycetota</taxon>
        <taxon>Actinomycetes</taxon>
        <taxon>Micromonosporales</taxon>
        <taxon>Micromonosporaceae</taxon>
    </lineage>
</organism>
<comment type="caution">
    <text evidence="8">The sequence shown here is derived from an EMBL/GenBank/DDBJ whole genome shotgun (WGS) entry which is preliminary data.</text>
</comment>
<dbReference type="Proteomes" id="UP001589867">
    <property type="component" value="Unassembled WGS sequence"/>
</dbReference>
<dbReference type="InterPro" id="IPR017853">
    <property type="entry name" value="GH"/>
</dbReference>
<dbReference type="EMBL" id="JBHLUH010000060">
    <property type="protein sequence ID" value="MFC0531620.1"/>
    <property type="molecule type" value="Genomic_DNA"/>
</dbReference>
<dbReference type="PIRSF" id="PIRSF001092">
    <property type="entry name" value="Alpha-L-fucosidase"/>
    <property type="match status" value="1"/>
</dbReference>
<keyword evidence="9" id="KW-1185">Reference proteome</keyword>
<dbReference type="InterPro" id="IPR016286">
    <property type="entry name" value="FUC_metazoa-typ"/>
</dbReference>
<dbReference type="Gene3D" id="3.20.20.80">
    <property type="entry name" value="Glycosidases"/>
    <property type="match status" value="1"/>
</dbReference>
<proteinExistence type="inferred from homology"/>
<dbReference type="Pfam" id="PF01120">
    <property type="entry name" value="Alpha_L_fucos"/>
    <property type="match status" value="1"/>
</dbReference>
<feature type="domain" description="Glycoside hydrolase family 29 N-terminal" evidence="7">
    <location>
        <begin position="4"/>
        <end position="340"/>
    </location>
</feature>
<dbReference type="InterPro" id="IPR057739">
    <property type="entry name" value="Glyco_hydro_29_N"/>
</dbReference>
<dbReference type="InterPro" id="IPR000933">
    <property type="entry name" value="Glyco_hydro_29"/>
</dbReference>
<comment type="similarity">
    <text evidence="2">Belongs to the glycosyl hydrolase 29 family.</text>
</comment>
<reference evidence="8 9" key="1">
    <citation type="submission" date="2024-09" db="EMBL/GenBank/DDBJ databases">
        <authorList>
            <person name="Sun Q."/>
            <person name="Mori K."/>
        </authorList>
    </citation>
    <scope>NUCLEOTIDE SEQUENCE [LARGE SCALE GENOMIC DNA]</scope>
    <source>
        <strain evidence="8 9">TBRC 3947</strain>
    </source>
</reference>
<dbReference type="PRINTS" id="PR00741">
    <property type="entry name" value="GLHYDRLASE29"/>
</dbReference>
<dbReference type="PANTHER" id="PTHR10030">
    <property type="entry name" value="ALPHA-L-FUCOSIDASE"/>
    <property type="match status" value="1"/>
</dbReference>